<evidence type="ECO:0000259" key="9">
    <source>
        <dbReference type="SMART" id="SM00278"/>
    </source>
</evidence>
<dbReference type="InterPro" id="IPR029398">
    <property type="entry name" value="PolB_thumb"/>
</dbReference>
<evidence type="ECO:0000313" key="12">
    <source>
        <dbReference type="EMBL" id="MDL5375537.1"/>
    </source>
</evidence>
<dbReference type="InterPro" id="IPR002054">
    <property type="entry name" value="DNA-dir_DNA_pol_X"/>
</dbReference>
<dbReference type="InterPro" id="IPR010996">
    <property type="entry name" value="HHH_MUS81"/>
</dbReference>
<dbReference type="Pfam" id="PF14716">
    <property type="entry name" value="HHH_8"/>
    <property type="match status" value="1"/>
</dbReference>
<evidence type="ECO:0000259" key="10">
    <source>
        <dbReference type="SMART" id="SM00481"/>
    </source>
</evidence>
<evidence type="ECO:0000259" key="11">
    <source>
        <dbReference type="SMART" id="SM00483"/>
    </source>
</evidence>
<dbReference type="EC" id="2.7.7.7" evidence="2"/>
<dbReference type="RefSeq" id="WP_286038203.1">
    <property type="nucleotide sequence ID" value="NZ_CP183077.1"/>
</dbReference>
<dbReference type="GO" id="GO:0004527">
    <property type="term" value="F:exonuclease activity"/>
    <property type="evidence" value="ECO:0007669"/>
    <property type="project" value="UniProtKB-KW"/>
</dbReference>
<evidence type="ECO:0000256" key="5">
    <source>
        <dbReference type="ARBA" id="ARBA00022695"/>
    </source>
</evidence>
<dbReference type="InterPro" id="IPR037160">
    <property type="entry name" value="DNA_Pol_thumb_sf"/>
</dbReference>
<evidence type="ECO:0000256" key="4">
    <source>
        <dbReference type="ARBA" id="ARBA00022679"/>
    </source>
</evidence>
<dbReference type="InterPro" id="IPR047967">
    <property type="entry name" value="PolX_PHP"/>
</dbReference>
<dbReference type="InterPro" id="IPR027421">
    <property type="entry name" value="DNA_pol_lamdba_lyase_dom_sf"/>
</dbReference>
<evidence type="ECO:0000256" key="2">
    <source>
        <dbReference type="ARBA" id="ARBA00012417"/>
    </source>
</evidence>
<dbReference type="SUPFAM" id="SSF47802">
    <property type="entry name" value="DNA polymerase beta, N-terminal domain-like"/>
    <property type="match status" value="1"/>
</dbReference>
<gene>
    <name evidence="12" type="primary">polX</name>
    <name evidence="12" type="ORF">QR695_00810</name>
</gene>
<dbReference type="NCBIfam" id="NF006375">
    <property type="entry name" value="PRK08609.1"/>
    <property type="match status" value="1"/>
</dbReference>
<dbReference type="Gene3D" id="3.30.460.10">
    <property type="entry name" value="Beta Polymerase, domain 2"/>
    <property type="match status" value="1"/>
</dbReference>
<dbReference type="InterPro" id="IPR003141">
    <property type="entry name" value="Pol/His_phosphatase_N"/>
</dbReference>
<evidence type="ECO:0000256" key="6">
    <source>
        <dbReference type="ARBA" id="ARBA00022705"/>
    </source>
</evidence>
<feature type="domain" description="Helix-hairpin-helix DNA-binding motif class 1" evidence="9">
    <location>
        <begin position="90"/>
        <end position="109"/>
    </location>
</feature>
<keyword evidence="12" id="KW-0540">Nuclease</keyword>
<keyword evidence="12" id="KW-0378">Hydrolase</keyword>
<dbReference type="Pfam" id="PF02811">
    <property type="entry name" value="PHP"/>
    <property type="match status" value="1"/>
</dbReference>
<feature type="domain" description="Helix-hairpin-helix DNA-binding motif class 1" evidence="9">
    <location>
        <begin position="124"/>
        <end position="143"/>
    </location>
</feature>
<dbReference type="CDD" id="cd00141">
    <property type="entry name" value="NT_POLXc"/>
    <property type="match status" value="1"/>
</dbReference>
<dbReference type="Gene3D" id="1.10.150.110">
    <property type="entry name" value="DNA polymerase beta, N-terminal domain-like"/>
    <property type="match status" value="1"/>
</dbReference>
<proteinExistence type="predicted"/>
<dbReference type="SUPFAM" id="SSF81301">
    <property type="entry name" value="Nucleotidyltransferase"/>
    <property type="match status" value="1"/>
</dbReference>
<evidence type="ECO:0000256" key="1">
    <source>
        <dbReference type="ARBA" id="ARBA00001946"/>
    </source>
</evidence>
<dbReference type="Gene3D" id="3.30.210.10">
    <property type="entry name" value="DNA polymerase, thumb domain"/>
    <property type="match status" value="1"/>
</dbReference>
<dbReference type="InterPro" id="IPR003583">
    <property type="entry name" value="Hlx-hairpin-Hlx_DNA-bd_motif"/>
</dbReference>
<feature type="domain" description="DNA-directed DNA polymerase X" evidence="11">
    <location>
        <begin position="2"/>
        <end position="313"/>
    </location>
</feature>
<comment type="caution">
    <text evidence="12">The sequence shown here is derived from an EMBL/GenBank/DDBJ whole genome shotgun (WGS) entry which is preliminary data.</text>
</comment>
<feature type="domain" description="Polymerase/histidinol phosphatase N-terminal" evidence="10">
    <location>
        <begin position="333"/>
        <end position="411"/>
    </location>
</feature>
<dbReference type="SMART" id="SM00483">
    <property type="entry name" value="POLXc"/>
    <property type="match status" value="1"/>
</dbReference>
<dbReference type="CDD" id="cd07436">
    <property type="entry name" value="PHP_PolX"/>
    <property type="match status" value="1"/>
</dbReference>
<dbReference type="Pfam" id="PF14520">
    <property type="entry name" value="HHH_5"/>
    <property type="match status" value="1"/>
</dbReference>
<keyword evidence="3" id="KW-0237">DNA synthesis</keyword>
<keyword evidence="4" id="KW-0808">Transferase</keyword>
<dbReference type="InterPro" id="IPR050243">
    <property type="entry name" value="PHP_phosphatase"/>
</dbReference>
<comment type="cofactor">
    <cofactor evidence="1">
        <name>Mg(2+)</name>
        <dbReference type="ChEBI" id="CHEBI:18420"/>
    </cofactor>
</comment>
<dbReference type="SMART" id="SM00481">
    <property type="entry name" value="POLIIIAc"/>
    <property type="match status" value="1"/>
</dbReference>
<dbReference type="PIRSF" id="PIRSF005047">
    <property type="entry name" value="UCP005047_YshC"/>
    <property type="match status" value="1"/>
</dbReference>
<dbReference type="PANTHER" id="PTHR36928">
    <property type="entry name" value="PHOSPHATASE YCDX-RELATED"/>
    <property type="match status" value="1"/>
</dbReference>
<dbReference type="InterPro" id="IPR016195">
    <property type="entry name" value="Pol/histidinol_Pase-like"/>
</dbReference>
<dbReference type="InterPro" id="IPR004013">
    <property type="entry name" value="PHP_dom"/>
</dbReference>
<keyword evidence="7" id="KW-0239">DNA-directed DNA polymerase</keyword>
<feature type="domain" description="Helix-hairpin-helix DNA-binding motif class 1" evidence="9">
    <location>
        <begin position="50"/>
        <end position="69"/>
    </location>
</feature>
<name>A0ABT7MJD4_9BACL</name>
<evidence type="ECO:0000313" key="13">
    <source>
        <dbReference type="Proteomes" id="UP001230807"/>
    </source>
</evidence>
<dbReference type="Proteomes" id="UP001230807">
    <property type="component" value="Unassembled WGS sequence"/>
</dbReference>
<dbReference type="EMBL" id="JASWER010000001">
    <property type="protein sequence ID" value="MDL5375537.1"/>
    <property type="molecule type" value="Genomic_DNA"/>
</dbReference>
<protein>
    <recommendedName>
        <fullName evidence="2">DNA-directed DNA polymerase</fullName>
        <ecNumber evidence="2">2.7.7.7</ecNumber>
    </recommendedName>
</protein>
<dbReference type="InterPro" id="IPR043519">
    <property type="entry name" value="NT_sf"/>
</dbReference>
<organism evidence="12 13">
    <name type="scientific">Exiguobacterium mexicanum</name>
    <dbReference type="NCBI Taxonomy" id="340146"/>
    <lineage>
        <taxon>Bacteria</taxon>
        <taxon>Bacillati</taxon>
        <taxon>Bacillota</taxon>
        <taxon>Bacilli</taxon>
        <taxon>Bacillales</taxon>
        <taxon>Bacillales Family XII. Incertae Sedis</taxon>
        <taxon>Exiguobacterium</taxon>
    </lineage>
</organism>
<reference evidence="12 13" key="1">
    <citation type="submission" date="2023-06" db="EMBL/GenBank/DDBJ databases">
        <title>Influencing factors and mechanism of Cr(VI) reduction by facultative anaerobic Exiguobacterium sp. PY14.</title>
        <authorList>
            <person name="Zou L."/>
        </authorList>
    </citation>
    <scope>NUCLEOTIDE SEQUENCE [LARGE SCALE GENOMIC DNA]</scope>
    <source>
        <strain evidence="12 13">PY14</strain>
    </source>
</reference>
<comment type="catalytic activity">
    <reaction evidence="8">
        <text>DNA(n) + a 2'-deoxyribonucleoside 5'-triphosphate = DNA(n+1) + diphosphate</text>
        <dbReference type="Rhea" id="RHEA:22508"/>
        <dbReference type="Rhea" id="RHEA-COMP:17339"/>
        <dbReference type="Rhea" id="RHEA-COMP:17340"/>
        <dbReference type="ChEBI" id="CHEBI:33019"/>
        <dbReference type="ChEBI" id="CHEBI:61560"/>
        <dbReference type="ChEBI" id="CHEBI:173112"/>
        <dbReference type="EC" id="2.7.7.7"/>
    </reaction>
</comment>
<evidence type="ECO:0000256" key="7">
    <source>
        <dbReference type="ARBA" id="ARBA00022932"/>
    </source>
</evidence>
<dbReference type="SMART" id="SM00278">
    <property type="entry name" value="HhH1"/>
    <property type="match status" value="3"/>
</dbReference>
<keyword evidence="6" id="KW-0235">DNA replication</keyword>
<dbReference type="InterPro" id="IPR022311">
    <property type="entry name" value="PolX-like"/>
</dbReference>
<keyword evidence="5" id="KW-0548">Nucleotidyltransferase</keyword>
<dbReference type="Pfam" id="PF14791">
    <property type="entry name" value="DNA_pol_B_thumb"/>
    <property type="match status" value="1"/>
</dbReference>
<keyword evidence="13" id="KW-1185">Reference proteome</keyword>
<dbReference type="PANTHER" id="PTHR36928:SF1">
    <property type="entry name" value="PHOSPHATASE YCDX-RELATED"/>
    <property type="match status" value="1"/>
</dbReference>
<dbReference type="Gene3D" id="3.20.20.140">
    <property type="entry name" value="Metal-dependent hydrolases"/>
    <property type="match status" value="1"/>
</dbReference>
<accession>A0ABT7MJD4</accession>
<evidence type="ECO:0000256" key="3">
    <source>
        <dbReference type="ARBA" id="ARBA00022634"/>
    </source>
</evidence>
<evidence type="ECO:0000256" key="8">
    <source>
        <dbReference type="ARBA" id="ARBA00049244"/>
    </source>
</evidence>
<sequence length="571" mass="63516">MSMNKVEAMMLLEKIAQYMEIKGENPFKINAFRKAATALENTELELEDIEDLTTISGIGKGTAAVLQEWRDTGRSEVLESLQEEIPYGLMKLLKIQGLGGKKLAKLREIGVVDLETLITVLEDGTAASLPGFGAKSVEKLLTAARNLESRPERLAYAMMRPVVEEIETVLEAEPLVLRHSVGGSFRRAEETCKDLDFIIATEEPVALRDKLLALPFINEVIAAGETKVSLVLEREEMVSVDFRMVEPGAFAATLHHFTGSKDHNVRMRQLAKAKGESISEYGVETADGLWQPETEAELFERYGLPFIPPELRAGNLEFEHDISKLVTLDEIKADAHMHTVWSDGKLTVDELVAAMKARGYEWIAITDHGKYMSFVNGLTEERLEAQGEEILEAAKKHDMHVLRGVEMDIRPDGTLDYEPEFLATLDYVVASIHSKMDQSVDEIMARLENACRSPYVNVIAHPTGRLIGRRDGYPIDEERLIALAKETGTALELNANPNRLDLTASTLKKAKAAGVKLMINTDTHHPDMMEDMALGVLHARKAYLEPSDIINCLSFEDAKAFIDAKRQKGTC</sequence>
<keyword evidence="12" id="KW-0269">Exonuclease</keyword>
<dbReference type="SUPFAM" id="SSF89550">
    <property type="entry name" value="PHP domain-like"/>
    <property type="match status" value="1"/>
</dbReference>
<dbReference type="Gene3D" id="1.10.150.20">
    <property type="entry name" value="5' to 3' exonuclease, C-terminal subdomain"/>
    <property type="match status" value="1"/>
</dbReference>